<proteinExistence type="predicted"/>
<sequence>MVWKSYAQSERTGEKKKKRLMLLEDWMNFEQEFSTSADNDRVKKLMPKQVKKRRKLTAEAKHITGKADGSVAQEECHGFSVAPEFR</sequence>
<reference evidence="1" key="1">
    <citation type="submission" date="2020-08" db="EMBL/GenBank/DDBJ databases">
        <title>Chromosome-level assembly of Southern catfish (Silurus meridionalis) provides insights into visual adaptation to the nocturnal and benthic lifestyles.</title>
        <authorList>
            <person name="Zhang Y."/>
            <person name="Wang D."/>
            <person name="Peng Z."/>
        </authorList>
    </citation>
    <scope>NUCLEOTIDE SEQUENCE</scope>
    <source>
        <strain evidence="1">SWU-2019-XX</strain>
        <tissue evidence="1">Muscle</tissue>
    </source>
</reference>
<dbReference type="AlphaFoldDB" id="A0A8T0AH04"/>
<name>A0A8T0AH04_SILME</name>
<evidence type="ECO:0000313" key="2">
    <source>
        <dbReference type="Proteomes" id="UP000606274"/>
    </source>
</evidence>
<protein>
    <submittedName>
        <fullName evidence="1">Uncharacterized protein</fullName>
    </submittedName>
</protein>
<organism evidence="1 2">
    <name type="scientific">Silurus meridionalis</name>
    <name type="common">Southern catfish</name>
    <name type="synonym">Silurus soldatovi meridionalis</name>
    <dbReference type="NCBI Taxonomy" id="175797"/>
    <lineage>
        <taxon>Eukaryota</taxon>
        <taxon>Metazoa</taxon>
        <taxon>Chordata</taxon>
        <taxon>Craniata</taxon>
        <taxon>Vertebrata</taxon>
        <taxon>Euteleostomi</taxon>
        <taxon>Actinopterygii</taxon>
        <taxon>Neopterygii</taxon>
        <taxon>Teleostei</taxon>
        <taxon>Ostariophysi</taxon>
        <taxon>Siluriformes</taxon>
        <taxon>Siluridae</taxon>
        <taxon>Silurus</taxon>
    </lineage>
</organism>
<gene>
    <name evidence="1" type="ORF">HF521_012256</name>
</gene>
<dbReference type="Proteomes" id="UP000606274">
    <property type="component" value="Unassembled WGS sequence"/>
</dbReference>
<keyword evidence="2" id="KW-1185">Reference proteome</keyword>
<dbReference type="EMBL" id="JABFDY010000023">
    <property type="protein sequence ID" value="KAF7690452.1"/>
    <property type="molecule type" value="Genomic_DNA"/>
</dbReference>
<evidence type="ECO:0000313" key="1">
    <source>
        <dbReference type="EMBL" id="KAF7690452.1"/>
    </source>
</evidence>
<comment type="caution">
    <text evidence="1">The sequence shown here is derived from an EMBL/GenBank/DDBJ whole genome shotgun (WGS) entry which is preliminary data.</text>
</comment>
<accession>A0A8T0AH04</accession>